<dbReference type="EMBL" id="JAWLLD010000025">
    <property type="protein sequence ID" value="MDV7014551.1"/>
    <property type="molecule type" value="Genomic_DNA"/>
</dbReference>
<organism evidence="1 2">
    <name type="scientific">Mycobacterium intracellulare</name>
    <dbReference type="NCBI Taxonomy" id="1767"/>
    <lineage>
        <taxon>Bacteria</taxon>
        <taxon>Bacillati</taxon>
        <taxon>Actinomycetota</taxon>
        <taxon>Actinomycetes</taxon>
        <taxon>Mycobacteriales</taxon>
        <taxon>Mycobacteriaceae</taxon>
        <taxon>Mycobacterium</taxon>
        <taxon>Mycobacterium avium complex (MAC)</taxon>
    </lineage>
</organism>
<protein>
    <submittedName>
        <fullName evidence="1">Uncharacterized protein</fullName>
    </submittedName>
</protein>
<evidence type="ECO:0000313" key="2">
    <source>
        <dbReference type="Proteomes" id="UP001187143"/>
    </source>
</evidence>
<evidence type="ECO:0000313" key="1">
    <source>
        <dbReference type="EMBL" id="MDV7014551.1"/>
    </source>
</evidence>
<comment type="caution">
    <text evidence="1">The sequence shown here is derived from an EMBL/GenBank/DDBJ whole genome shotgun (WGS) entry which is preliminary data.</text>
</comment>
<sequence length="182" mass="20155">MSDDLLAKVSQLLAELPPTPVRRVRREIEPRGPIGLAVTVFRAATDLVAELNYRTAMNDWEDRQARLREFDDLLSAGLVNDATRREAVRAEIEALRLNGFVGLQRTAVVSSALEVLTRDVATIVRGCGERVATAAARPDDCILARTPQCAQIDAETLRVLQLHDHTAVISVGDMYNLVRQRN</sequence>
<proteinExistence type="predicted"/>
<reference evidence="1" key="1">
    <citation type="submission" date="2023-10" db="EMBL/GenBank/DDBJ databases">
        <title>Characterization and genome sequence of Mycobacterium intracellulare ABSURDO, a novel pathogenic isolate with three colony morphotypes that vary in growth and acid-fastness.</title>
        <authorList>
            <person name="Jude B.A."/>
            <person name="Robinson R.T."/>
        </authorList>
    </citation>
    <scope>NUCLEOTIDE SEQUENCE</scope>
    <source>
        <strain evidence="1">ABSURDO Component B</strain>
    </source>
</reference>
<dbReference type="AlphaFoldDB" id="A0AAE4REW4"/>
<name>A0AAE4REW4_MYCIT</name>
<dbReference type="RefSeq" id="WP_317728505.1">
    <property type="nucleotide sequence ID" value="NZ_JAWLLC010000024.1"/>
</dbReference>
<accession>A0AAE4REW4</accession>
<gene>
    <name evidence="1" type="ORF">R4F53_19885</name>
</gene>
<dbReference type="Proteomes" id="UP001187143">
    <property type="component" value="Unassembled WGS sequence"/>
</dbReference>